<dbReference type="FunFam" id="3.40.50.300:FF:000356">
    <property type="entry name" value="DNA repair protein RecN"/>
    <property type="match status" value="1"/>
</dbReference>
<evidence type="ECO:0000256" key="10">
    <source>
        <dbReference type="SAM" id="Coils"/>
    </source>
</evidence>
<sequence length="580" mass="65035">MLKRISIANYALIDKLEVDFDDRLNVITGETGAGKSIVIDALTLILGQRGNRKNIRAGAGKLSVQGVFEIDPEGPVAKKLSDMAIPVEDRTLILNRSLTQNGRNTCRINGFAVTVAQLKAIGQDLVDIHSQHENNSLFQAAAQRRLLDAWGGGEVAELLSQTRQQAERLKELSRQIKAQAQDDRELARQKQVLAFEIKDIEEAHLRAGEDEKLEKEQRILENSEMLFSQVETGRQLLNGRDDDTDGMLSQLSEVQRIVGRLSQFDDAFKPYQAALETASAELSELAIELASYQEDLNFEPGRLDEVEKRLSLIDSLKRKYGDTVEEIIAYGAHLNEQYDNLAHHDDRLNAMKKEYAELWKAYRQTARALHEKRIQAAKSLEAAIEGQLADLAMLRARFVISVEEDEQIIAPWGNDQVNFKISVNPGTPIRLLKEVASGGEISRIMLAIKCIFGRYDRVETMIFDEIDTGISGRTAQVVAEKILQLSRERQVITITHLPQITAMADAHFRVVKQGDDSTTQVSFDRLDDTESRNELARMLSGAKVTDLSETHAKEMLAMAAQQKAAYFKDANQDKKKEVNP</sequence>
<evidence type="ECO:0000256" key="3">
    <source>
        <dbReference type="ARBA" id="ARBA00021315"/>
    </source>
</evidence>
<accession>A0A6L5GQJ9</accession>
<evidence type="ECO:0000256" key="9">
    <source>
        <dbReference type="PIRNR" id="PIRNR003128"/>
    </source>
</evidence>
<dbReference type="InterPro" id="IPR027417">
    <property type="entry name" value="P-loop_NTPase"/>
</dbReference>
<evidence type="ECO:0000313" key="12">
    <source>
        <dbReference type="EMBL" id="MQM72398.1"/>
    </source>
</evidence>
<dbReference type="NCBIfam" id="NF008121">
    <property type="entry name" value="PRK10869.1"/>
    <property type="match status" value="1"/>
</dbReference>
<comment type="function">
    <text evidence="1 9">May be involved in recombinational repair of damaged DNA.</text>
</comment>
<name>A0A6L5GQJ9_9FIRM</name>
<dbReference type="EMBL" id="VOGB01000004">
    <property type="protein sequence ID" value="MQM72398.1"/>
    <property type="molecule type" value="Genomic_DNA"/>
</dbReference>
<feature type="coiled-coil region" evidence="10">
    <location>
        <begin position="334"/>
        <end position="397"/>
    </location>
</feature>
<feature type="domain" description="RecF/RecN/SMC N-terminal" evidence="11">
    <location>
        <begin position="1"/>
        <end position="515"/>
    </location>
</feature>
<keyword evidence="7 9" id="KW-0234">DNA repair</keyword>
<comment type="similarity">
    <text evidence="2 9">Belongs to the RecN family.</text>
</comment>
<dbReference type="NCBIfam" id="TIGR00634">
    <property type="entry name" value="recN"/>
    <property type="match status" value="1"/>
</dbReference>
<dbReference type="Gene3D" id="3.40.50.300">
    <property type="entry name" value="P-loop containing nucleotide triphosphate hydrolases"/>
    <property type="match status" value="2"/>
</dbReference>
<evidence type="ECO:0000256" key="7">
    <source>
        <dbReference type="ARBA" id="ARBA00023204"/>
    </source>
</evidence>
<dbReference type="PANTHER" id="PTHR11059:SF0">
    <property type="entry name" value="DNA REPAIR PROTEIN RECN"/>
    <property type="match status" value="1"/>
</dbReference>
<evidence type="ECO:0000313" key="13">
    <source>
        <dbReference type="Proteomes" id="UP000473648"/>
    </source>
</evidence>
<reference evidence="12" key="1">
    <citation type="journal article" date="2020" name="Appl. Environ. Microbiol.">
        <title>Medium-Chain Fatty Acid Synthesis by 'Candidatus Weimeria bifida' gen. nov., sp. nov., and 'Candidatus Pseudoramibacter fermentans' sp. nov.</title>
        <authorList>
            <person name="Scarborough M.J."/>
            <person name="Myers K.S."/>
            <person name="Donohue T.J."/>
            <person name="Noguera D.R."/>
        </authorList>
    </citation>
    <scope>NUCLEOTIDE SEQUENCE</scope>
    <source>
        <strain evidence="12">EUB1.1</strain>
    </source>
</reference>
<dbReference type="CDD" id="cd03241">
    <property type="entry name" value="ABC_RecN"/>
    <property type="match status" value="2"/>
</dbReference>
<evidence type="ECO:0000256" key="5">
    <source>
        <dbReference type="ARBA" id="ARBA00022763"/>
    </source>
</evidence>
<dbReference type="InterPro" id="IPR004604">
    <property type="entry name" value="DNA_recomb/repair_RecN"/>
</dbReference>
<dbReference type="GO" id="GO:0009432">
    <property type="term" value="P:SOS response"/>
    <property type="evidence" value="ECO:0007669"/>
    <property type="project" value="TreeGrafter"/>
</dbReference>
<keyword evidence="5 9" id="KW-0227">DNA damage</keyword>
<dbReference type="SUPFAM" id="SSF52540">
    <property type="entry name" value="P-loop containing nucleoside triphosphate hydrolases"/>
    <property type="match status" value="1"/>
</dbReference>
<organism evidence="12 13">
    <name type="scientific">Candidatus Pseudoramibacter fermentans</name>
    <dbReference type="NCBI Taxonomy" id="2594427"/>
    <lineage>
        <taxon>Bacteria</taxon>
        <taxon>Bacillati</taxon>
        <taxon>Bacillota</taxon>
        <taxon>Clostridia</taxon>
        <taxon>Eubacteriales</taxon>
        <taxon>Eubacteriaceae</taxon>
        <taxon>Pseudoramibacter</taxon>
    </lineage>
</organism>
<gene>
    <name evidence="12" type="primary">recN</name>
    <name evidence="12" type="ORF">FRC53_03005</name>
</gene>
<protein>
    <recommendedName>
        <fullName evidence="3 9">DNA repair protein RecN</fullName>
    </recommendedName>
    <alternativeName>
        <fullName evidence="8 9">Recombination protein N</fullName>
    </alternativeName>
</protein>
<evidence type="ECO:0000256" key="2">
    <source>
        <dbReference type="ARBA" id="ARBA00009441"/>
    </source>
</evidence>
<dbReference type="FunFam" id="3.40.50.300:FF:000319">
    <property type="entry name" value="DNA repair protein RecN"/>
    <property type="match status" value="1"/>
</dbReference>
<feature type="coiled-coil region" evidence="10">
    <location>
        <begin position="155"/>
        <end position="189"/>
    </location>
</feature>
<dbReference type="Proteomes" id="UP000473648">
    <property type="component" value="Unassembled WGS sequence"/>
</dbReference>
<comment type="caution">
    <text evidence="12">The sequence shown here is derived from an EMBL/GenBank/DDBJ whole genome shotgun (WGS) entry which is preliminary data.</text>
</comment>
<dbReference type="GO" id="GO:0005524">
    <property type="term" value="F:ATP binding"/>
    <property type="evidence" value="ECO:0007669"/>
    <property type="project" value="UniProtKB-KW"/>
</dbReference>
<dbReference type="GO" id="GO:0043590">
    <property type="term" value="C:bacterial nucleoid"/>
    <property type="evidence" value="ECO:0007669"/>
    <property type="project" value="TreeGrafter"/>
</dbReference>
<dbReference type="AlphaFoldDB" id="A0A6L5GQJ9"/>
<keyword evidence="6" id="KW-0067">ATP-binding</keyword>
<dbReference type="GO" id="GO:0006310">
    <property type="term" value="P:DNA recombination"/>
    <property type="evidence" value="ECO:0007669"/>
    <property type="project" value="InterPro"/>
</dbReference>
<keyword evidence="4" id="KW-0547">Nucleotide-binding</keyword>
<dbReference type="PIRSF" id="PIRSF003128">
    <property type="entry name" value="RecN"/>
    <property type="match status" value="1"/>
</dbReference>
<keyword evidence="13" id="KW-1185">Reference proteome</keyword>
<evidence type="ECO:0000259" key="11">
    <source>
        <dbReference type="Pfam" id="PF02463"/>
    </source>
</evidence>
<evidence type="ECO:0000256" key="6">
    <source>
        <dbReference type="ARBA" id="ARBA00022840"/>
    </source>
</evidence>
<keyword evidence="10" id="KW-0175">Coiled coil</keyword>
<dbReference type="Pfam" id="PF02463">
    <property type="entry name" value="SMC_N"/>
    <property type="match status" value="1"/>
</dbReference>
<evidence type="ECO:0000256" key="1">
    <source>
        <dbReference type="ARBA" id="ARBA00003618"/>
    </source>
</evidence>
<dbReference type="PANTHER" id="PTHR11059">
    <property type="entry name" value="DNA REPAIR PROTEIN RECN"/>
    <property type="match status" value="1"/>
</dbReference>
<dbReference type="GO" id="GO:0006281">
    <property type="term" value="P:DNA repair"/>
    <property type="evidence" value="ECO:0007669"/>
    <property type="project" value="UniProtKB-KW"/>
</dbReference>
<dbReference type="InterPro" id="IPR003395">
    <property type="entry name" value="RecF/RecN/SMC_N"/>
</dbReference>
<evidence type="ECO:0000256" key="4">
    <source>
        <dbReference type="ARBA" id="ARBA00022741"/>
    </source>
</evidence>
<proteinExistence type="inferred from homology"/>
<evidence type="ECO:0000256" key="8">
    <source>
        <dbReference type="ARBA" id="ARBA00033408"/>
    </source>
</evidence>